<dbReference type="OrthoDB" id="7376543at2"/>
<gene>
    <name evidence="2" type="ORF">DES45_12022</name>
</gene>
<name>A0A370H2X0_9HYPH</name>
<feature type="transmembrane region" description="Helical" evidence="1">
    <location>
        <begin position="42"/>
        <end position="64"/>
    </location>
</feature>
<evidence type="ECO:0000313" key="3">
    <source>
        <dbReference type="Proteomes" id="UP000254925"/>
    </source>
</evidence>
<sequence length="154" mass="16877">MEGRSWADLLMWERTADPCLVEPSEERQEIERPVPDRVRRQLGLVCIAVTMILLMMSAPLHRLAGDGENTERFDRIGTALVLASLLPLSLGLAGDLYVALEKTLREPSLAWTGAGVFVAAVMLLWFVVPLLSRNRKPRPAPSAGPGGGRTDSVF</sequence>
<keyword evidence="1" id="KW-0812">Transmembrane</keyword>
<dbReference type="EMBL" id="QQBB01000020">
    <property type="protein sequence ID" value="RDI50503.1"/>
    <property type="molecule type" value="Genomic_DNA"/>
</dbReference>
<dbReference type="InterPro" id="IPR046291">
    <property type="entry name" value="DUF6328"/>
</dbReference>
<protein>
    <submittedName>
        <fullName evidence="2">Uncharacterized protein</fullName>
    </submittedName>
</protein>
<comment type="caution">
    <text evidence="2">The sequence shown here is derived from an EMBL/GenBank/DDBJ whole genome shotgun (WGS) entry which is preliminary data.</text>
</comment>
<feature type="transmembrane region" description="Helical" evidence="1">
    <location>
        <begin position="76"/>
        <end position="97"/>
    </location>
</feature>
<organism evidence="2 3">
    <name type="scientific">Microvirga subterranea</name>
    <dbReference type="NCBI Taxonomy" id="186651"/>
    <lineage>
        <taxon>Bacteria</taxon>
        <taxon>Pseudomonadati</taxon>
        <taxon>Pseudomonadota</taxon>
        <taxon>Alphaproteobacteria</taxon>
        <taxon>Hyphomicrobiales</taxon>
        <taxon>Methylobacteriaceae</taxon>
        <taxon>Microvirga</taxon>
    </lineage>
</organism>
<evidence type="ECO:0000313" key="2">
    <source>
        <dbReference type="EMBL" id="RDI50503.1"/>
    </source>
</evidence>
<proteinExistence type="predicted"/>
<reference evidence="2 3" key="1">
    <citation type="submission" date="2018-07" db="EMBL/GenBank/DDBJ databases">
        <title>Genomic Encyclopedia of Type Strains, Phase IV (KMG-IV): sequencing the most valuable type-strain genomes for metagenomic binning, comparative biology and taxonomic classification.</title>
        <authorList>
            <person name="Goeker M."/>
        </authorList>
    </citation>
    <scope>NUCLEOTIDE SEQUENCE [LARGE SCALE GENOMIC DNA]</scope>
    <source>
        <strain evidence="2 3">DSM 14364</strain>
    </source>
</reference>
<keyword evidence="1" id="KW-0472">Membrane</keyword>
<dbReference type="RefSeq" id="WP_147282500.1">
    <property type="nucleotide sequence ID" value="NZ_QQBB01000020.1"/>
</dbReference>
<evidence type="ECO:0000256" key="1">
    <source>
        <dbReference type="SAM" id="Phobius"/>
    </source>
</evidence>
<keyword evidence="1" id="KW-1133">Transmembrane helix</keyword>
<dbReference type="AlphaFoldDB" id="A0A370H2X0"/>
<keyword evidence="3" id="KW-1185">Reference proteome</keyword>
<dbReference type="Pfam" id="PF19853">
    <property type="entry name" value="DUF6328"/>
    <property type="match status" value="1"/>
</dbReference>
<accession>A0A370H2X0</accession>
<feature type="transmembrane region" description="Helical" evidence="1">
    <location>
        <begin position="109"/>
        <end position="128"/>
    </location>
</feature>
<dbReference type="Proteomes" id="UP000254925">
    <property type="component" value="Unassembled WGS sequence"/>
</dbReference>